<keyword evidence="5" id="KW-1185">Reference proteome</keyword>
<dbReference type="SMART" id="SM00877">
    <property type="entry name" value="BMC"/>
    <property type="match status" value="1"/>
</dbReference>
<accession>A0A398B631</accession>
<gene>
    <name evidence="4" type="ORF">D1970_13310</name>
</gene>
<evidence type="ECO:0000256" key="1">
    <source>
        <dbReference type="ARBA" id="ARBA00024322"/>
    </source>
</evidence>
<dbReference type="CDD" id="cd06169">
    <property type="entry name" value="BMC"/>
    <property type="match status" value="1"/>
</dbReference>
<dbReference type="EMBL" id="QWVT01000022">
    <property type="protein sequence ID" value="RID84268.1"/>
    <property type="molecule type" value="Genomic_DNA"/>
</dbReference>
<dbReference type="Pfam" id="PF00936">
    <property type="entry name" value="BMC"/>
    <property type="match status" value="1"/>
</dbReference>
<comment type="caution">
    <text evidence="4">The sequence shown here is derived from an EMBL/GenBank/DDBJ whole genome shotgun (WGS) entry which is preliminary data.</text>
</comment>
<dbReference type="GO" id="GO:0031469">
    <property type="term" value="C:bacterial microcompartment"/>
    <property type="evidence" value="ECO:0007669"/>
    <property type="project" value="UniProtKB-SubCell"/>
</dbReference>
<organism evidence="4 5">
    <name type="scientific">Mesobacillus zeae</name>
    <dbReference type="NCBI Taxonomy" id="1917180"/>
    <lineage>
        <taxon>Bacteria</taxon>
        <taxon>Bacillati</taxon>
        <taxon>Bacillota</taxon>
        <taxon>Bacilli</taxon>
        <taxon>Bacillales</taxon>
        <taxon>Bacillaceae</taxon>
        <taxon>Mesobacillus</taxon>
    </lineage>
</organism>
<feature type="domain" description="Bacterial microcompartment" evidence="3">
    <location>
        <begin position="3"/>
        <end position="90"/>
    </location>
</feature>
<reference evidence="4 5" key="1">
    <citation type="submission" date="2018-08" db="EMBL/GenBank/DDBJ databases">
        <title>Bacillus jemisoniae sp. nov., Bacillus chryseoplanitiae sp. nov., Bacillus resnikiae sp. nov., and Bacillus frankliniae sp. nov., isolated from Viking spacecraft and associated surfaces.</title>
        <authorList>
            <person name="Seuylemezian A."/>
            <person name="Vaishampayan P."/>
        </authorList>
    </citation>
    <scope>NUCLEOTIDE SEQUENCE [LARGE SCALE GENOMIC DNA]</scope>
    <source>
        <strain evidence="4 5">JJ-247</strain>
    </source>
</reference>
<evidence type="ECO:0000313" key="4">
    <source>
        <dbReference type="EMBL" id="RID84268.1"/>
    </source>
</evidence>
<dbReference type="InterPro" id="IPR000249">
    <property type="entry name" value="BMC_dom"/>
</dbReference>
<keyword evidence="2" id="KW-1283">Bacterial microcompartment</keyword>
<dbReference type="Proteomes" id="UP000265816">
    <property type="component" value="Unassembled WGS sequence"/>
</dbReference>
<sequence>MGKAIGLLEVQGFSVALAAMDKACKAAKVRIEGIDCNNPASGDSAPIPVVIQVKFTGTVSDVEVALETAVREAGKYIDESDILSRLIPSGSVGIEKLLYTGKVKVKG</sequence>
<dbReference type="InterPro" id="IPR037233">
    <property type="entry name" value="CcmK-like_sf"/>
</dbReference>
<dbReference type="RefSeq" id="WP_119113362.1">
    <property type="nucleotide sequence ID" value="NZ_CBCSEO010000017.1"/>
</dbReference>
<evidence type="ECO:0000256" key="2">
    <source>
        <dbReference type="ARBA" id="ARBA00024446"/>
    </source>
</evidence>
<name>A0A398B631_9BACI</name>
<dbReference type="Gene3D" id="3.30.70.1710">
    <property type="match status" value="1"/>
</dbReference>
<comment type="subcellular location">
    <subcellularLocation>
        <location evidence="1">Bacterial microcompartment</location>
    </subcellularLocation>
</comment>
<dbReference type="OrthoDB" id="9812608at2"/>
<dbReference type="AlphaFoldDB" id="A0A398B631"/>
<evidence type="ECO:0000313" key="5">
    <source>
        <dbReference type="Proteomes" id="UP000265816"/>
    </source>
</evidence>
<proteinExistence type="predicted"/>
<evidence type="ECO:0000259" key="3">
    <source>
        <dbReference type="SMART" id="SM00877"/>
    </source>
</evidence>
<dbReference type="SUPFAM" id="SSF143414">
    <property type="entry name" value="CcmK-like"/>
    <property type="match status" value="1"/>
</dbReference>
<protein>
    <submittedName>
        <fullName evidence="4">BMC domain-containing protein</fullName>
    </submittedName>
</protein>